<keyword evidence="2" id="KW-1133">Transmembrane helix</keyword>
<feature type="transmembrane region" description="Helical" evidence="2">
    <location>
        <begin position="233"/>
        <end position="249"/>
    </location>
</feature>
<dbReference type="Proteomes" id="UP000030848">
    <property type="component" value="Unassembled WGS sequence"/>
</dbReference>
<sequence>MRASDSQDPAREIEPVGTDAGASFPNEPRREASNESTAELRYRPRTHRWGFGAFLFVEGVLLATAAFVGAVLGPNTVESLPVRDVLIGTMTPTVFAALVALAITKLRGNGPAADLCLVWRWDDVKIGLKFGVLGLVCTVVGVLVWTRAVGEDNATSAIRMLVEDKPMSMSAAVTMFLYLWLLGPICEEIIYRGLLWGAAERLGWGSERWGRFAAFVLSTAVFAVSHLEPLRTSLLLVIAIPIGLARLVTGRLLGSIVAHQMNNFLPALAILLTSLGVLTD</sequence>
<feature type="compositionally biased region" description="Basic and acidic residues" evidence="1">
    <location>
        <begin position="27"/>
        <end position="39"/>
    </location>
</feature>
<feature type="region of interest" description="Disordered" evidence="1">
    <location>
        <begin position="1"/>
        <end position="39"/>
    </location>
</feature>
<gene>
    <name evidence="4" type="ORF">MINT15_06860</name>
</gene>
<organism evidence="4 5">
    <name type="scientific">Saccharomonospora viridis</name>
    <dbReference type="NCBI Taxonomy" id="1852"/>
    <lineage>
        <taxon>Bacteria</taxon>
        <taxon>Bacillati</taxon>
        <taxon>Actinomycetota</taxon>
        <taxon>Actinomycetes</taxon>
        <taxon>Pseudonocardiales</taxon>
        <taxon>Pseudonocardiaceae</taxon>
        <taxon>Saccharomonospora</taxon>
    </lineage>
</organism>
<keyword evidence="2" id="KW-0812">Transmembrane</keyword>
<dbReference type="RefSeq" id="WP_037308380.1">
    <property type="nucleotide sequence ID" value="NZ_CALJZO010000118.1"/>
</dbReference>
<evidence type="ECO:0000313" key="4">
    <source>
        <dbReference type="EMBL" id="KHF45469.1"/>
    </source>
</evidence>
<accession>A0A837DC41</accession>
<dbReference type="Pfam" id="PF02517">
    <property type="entry name" value="Rce1-like"/>
    <property type="match status" value="1"/>
</dbReference>
<evidence type="ECO:0000313" key="5">
    <source>
        <dbReference type="Proteomes" id="UP000030848"/>
    </source>
</evidence>
<keyword evidence="2" id="KW-0472">Membrane</keyword>
<feature type="domain" description="CAAX prenyl protease 2/Lysostaphin resistance protein A-like" evidence="3">
    <location>
        <begin position="172"/>
        <end position="265"/>
    </location>
</feature>
<comment type="caution">
    <text evidence="4">The sequence shown here is derived from an EMBL/GenBank/DDBJ whole genome shotgun (WGS) entry which is preliminary data.</text>
</comment>
<dbReference type="GO" id="GO:0080120">
    <property type="term" value="P:CAAX-box protein maturation"/>
    <property type="evidence" value="ECO:0007669"/>
    <property type="project" value="UniProtKB-ARBA"/>
</dbReference>
<feature type="transmembrane region" description="Helical" evidence="2">
    <location>
        <begin position="261"/>
        <end position="279"/>
    </location>
</feature>
<feature type="transmembrane region" description="Helical" evidence="2">
    <location>
        <begin position="166"/>
        <end position="186"/>
    </location>
</feature>
<evidence type="ECO:0000256" key="1">
    <source>
        <dbReference type="SAM" id="MobiDB-lite"/>
    </source>
</evidence>
<dbReference type="EMBL" id="JRZE01000002">
    <property type="protein sequence ID" value="KHF45469.1"/>
    <property type="molecule type" value="Genomic_DNA"/>
</dbReference>
<name>A0A837DC41_9PSEU</name>
<proteinExistence type="predicted"/>
<feature type="transmembrane region" description="Helical" evidence="2">
    <location>
        <begin position="85"/>
        <end position="106"/>
    </location>
</feature>
<reference evidence="4 5" key="1">
    <citation type="submission" date="2014-10" db="EMBL/GenBank/DDBJ databases">
        <title>Genome sequence of Micropolyspora internatus JCM3315.</title>
        <authorList>
            <person name="Shin S.-K."/>
            <person name="Yi H."/>
        </authorList>
    </citation>
    <scope>NUCLEOTIDE SEQUENCE [LARGE SCALE GENOMIC DNA]</scope>
    <source>
        <strain evidence="4 5">JCM 3315</strain>
    </source>
</reference>
<dbReference type="GO" id="GO:0004175">
    <property type="term" value="F:endopeptidase activity"/>
    <property type="evidence" value="ECO:0007669"/>
    <property type="project" value="UniProtKB-ARBA"/>
</dbReference>
<dbReference type="AlphaFoldDB" id="A0A837DC41"/>
<feature type="transmembrane region" description="Helical" evidence="2">
    <location>
        <begin position="126"/>
        <end position="146"/>
    </location>
</feature>
<protein>
    <submittedName>
        <fullName evidence="4">Membrane protein</fullName>
    </submittedName>
</protein>
<evidence type="ECO:0000256" key="2">
    <source>
        <dbReference type="SAM" id="Phobius"/>
    </source>
</evidence>
<dbReference type="OrthoDB" id="8453431at2"/>
<dbReference type="InterPro" id="IPR003675">
    <property type="entry name" value="Rce1/LyrA-like_dom"/>
</dbReference>
<evidence type="ECO:0000259" key="3">
    <source>
        <dbReference type="Pfam" id="PF02517"/>
    </source>
</evidence>
<feature type="transmembrane region" description="Helical" evidence="2">
    <location>
        <begin position="209"/>
        <end position="227"/>
    </location>
</feature>
<feature type="transmembrane region" description="Helical" evidence="2">
    <location>
        <begin position="49"/>
        <end position="73"/>
    </location>
</feature>